<dbReference type="PANTHER" id="PTHR23024:SF24">
    <property type="entry name" value="ALPHA_BETA HYDROLASE FOLD-3 DOMAIN-CONTAINING PROTEIN"/>
    <property type="match status" value="1"/>
</dbReference>
<sequence length="339" mass="36656">MESLFLATAPPLDPEWLAYESAAGLNNKPKKSPSTSPLDRQHVYADDCRARTIAALSASPYSRLANAVHSRHFTVPSSVDGFQIPVIEYSPSVSDRPSIATPAAVIFYIHGGGLCVGEADSEELSCRLIAADAHATVFSVGYRLMPTYSAQTCLSDCMDAFKRVVAEQVATQANLLLVGSSSGGELAALVAQQLPSVIQGVVLRCPVTSDAFSGVDKFVPKNLQHLHTSATDPSFWNSLLGPMLREVPRDGLERMPLEAPLDVMQQHPRTWIQLCTNDSLFSDGLCYAKALEDAGIEVKADVVRGWPHTFWLKAPLLPRALEAERSMLEGLVWVAGPSI</sequence>
<proteinExistence type="predicted"/>
<dbReference type="OrthoDB" id="408631at2759"/>
<dbReference type="InterPro" id="IPR050466">
    <property type="entry name" value="Carboxylest/Gibb_receptor"/>
</dbReference>
<gene>
    <name evidence="2" type="ORF">BHQ10_009837</name>
</gene>
<dbReference type="RefSeq" id="XP_040738339.1">
    <property type="nucleotide sequence ID" value="XM_040882795.1"/>
</dbReference>
<reference evidence="2 3" key="1">
    <citation type="journal article" date="2017" name="Biotechnol. Biofuels">
        <title>Differential beta-glucosidase expression as a function of carbon source availability in Talaromyces amestolkiae: a genomic and proteomic approach.</title>
        <authorList>
            <person name="de Eugenio L.I."/>
            <person name="Mendez-Liter J.A."/>
            <person name="Nieto-Dominguez M."/>
            <person name="Alonso L."/>
            <person name="Gil-Munoz J."/>
            <person name="Barriuso J."/>
            <person name="Prieto A."/>
            <person name="Martinez M.J."/>
        </authorList>
    </citation>
    <scope>NUCLEOTIDE SEQUENCE [LARGE SCALE GENOMIC DNA]</scope>
    <source>
        <strain evidence="2 3">CIB</strain>
    </source>
</reference>
<accession>A0A364LDC8</accession>
<dbReference type="Pfam" id="PF07859">
    <property type="entry name" value="Abhydrolase_3"/>
    <property type="match status" value="1"/>
</dbReference>
<evidence type="ECO:0000313" key="2">
    <source>
        <dbReference type="EMBL" id="RAO73825.1"/>
    </source>
</evidence>
<dbReference type="InterPro" id="IPR029058">
    <property type="entry name" value="AB_hydrolase_fold"/>
</dbReference>
<dbReference type="Proteomes" id="UP000249363">
    <property type="component" value="Unassembled WGS sequence"/>
</dbReference>
<comment type="caution">
    <text evidence="2">The sequence shown here is derived from an EMBL/GenBank/DDBJ whole genome shotgun (WGS) entry which is preliminary data.</text>
</comment>
<dbReference type="InterPro" id="IPR013094">
    <property type="entry name" value="AB_hydrolase_3"/>
</dbReference>
<dbReference type="GO" id="GO:0016787">
    <property type="term" value="F:hydrolase activity"/>
    <property type="evidence" value="ECO:0007669"/>
    <property type="project" value="InterPro"/>
</dbReference>
<evidence type="ECO:0000259" key="1">
    <source>
        <dbReference type="Pfam" id="PF07859"/>
    </source>
</evidence>
<dbReference type="STRING" id="1196081.A0A364LDC8"/>
<dbReference type="Gene3D" id="3.40.50.1820">
    <property type="entry name" value="alpha/beta hydrolase"/>
    <property type="match status" value="1"/>
</dbReference>
<dbReference type="EMBL" id="MIKG01000027">
    <property type="protein sequence ID" value="RAO73825.1"/>
    <property type="molecule type" value="Genomic_DNA"/>
</dbReference>
<protein>
    <recommendedName>
        <fullName evidence="1">Alpha/beta hydrolase fold-3 domain-containing protein</fullName>
    </recommendedName>
</protein>
<keyword evidence="3" id="KW-1185">Reference proteome</keyword>
<name>A0A364LDC8_TALAM</name>
<organism evidence="2 3">
    <name type="scientific">Talaromyces amestolkiae</name>
    <dbReference type="NCBI Taxonomy" id="1196081"/>
    <lineage>
        <taxon>Eukaryota</taxon>
        <taxon>Fungi</taxon>
        <taxon>Dikarya</taxon>
        <taxon>Ascomycota</taxon>
        <taxon>Pezizomycotina</taxon>
        <taxon>Eurotiomycetes</taxon>
        <taxon>Eurotiomycetidae</taxon>
        <taxon>Eurotiales</taxon>
        <taxon>Trichocomaceae</taxon>
        <taxon>Talaromyces</taxon>
        <taxon>Talaromyces sect. Talaromyces</taxon>
    </lineage>
</organism>
<dbReference type="PANTHER" id="PTHR23024">
    <property type="entry name" value="ARYLACETAMIDE DEACETYLASE"/>
    <property type="match status" value="1"/>
</dbReference>
<evidence type="ECO:0000313" key="3">
    <source>
        <dbReference type="Proteomes" id="UP000249363"/>
    </source>
</evidence>
<dbReference type="AlphaFoldDB" id="A0A364LDC8"/>
<dbReference type="GeneID" id="63799051"/>
<dbReference type="SUPFAM" id="SSF53474">
    <property type="entry name" value="alpha/beta-Hydrolases"/>
    <property type="match status" value="1"/>
</dbReference>
<feature type="domain" description="Alpha/beta hydrolase fold-3" evidence="1">
    <location>
        <begin position="106"/>
        <end position="311"/>
    </location>
</feature>